<dbReference type="InParanoid" id="E6W1X0"/>
<evidence type="ECO:0000256" key="2">
    <source>
        <dbReference type="ARBA" id="ARBA00022643"/>
    </source>
</evidence>
<protein>
    <submittedName>
        <fullName evidence="4">2-nitropropane dioxygenase NPD</fullName>
    </submittedName>
</protein>
<gene>
    <name evidence="4" type="ordered locus">Selin_0759</name>
</gene>
<dbReference type="STRING" id="653733.Selin_0759"/>
<evidence type="ECO:0000313" key="5">
    <source>
        <dbReference type="Proteomes" id="UP000002572"/>
    </source>
</evidence>
<accession>E6W1X0</accession>
<dbReference type="RefSeq" id="WP_013505390.1">
    <property type="nucleotide sequence ID" value="NC_014836.1"/>
</dbReference>
<evidence type="ECO:0000313" key="4">
    <source>
        <dbReference type="EMBL" id="ADU65502.1"/>
    </source>
</evidence>
<keyword evidence="2" id="KW-0288">FMN</keyword>
<keyword evidence="5" id="KW-1185">Reference proteome</keyword>
<proteinExistence type="predicted"/>
<sequence>MKTIPELVIGKLRPRYPLLQGGMSVLVSNPSLAAAVSNAGGIGTLGGTGVSPELLYKMVQETKKLTSGIVAVNIMVAANHFLELVQAAIKGGVDMVVAGAGISKQLFQICREADVEVVPIVSSLRIGQFVEKMGASAIVVESVEAGGHLGTELTLDEMFAEIKQGMKIPVIAAGGLTDGKDVARMFRQGADGVQLATRFVLSDECDVHENYKKVYLNAREEDITTILSPVGYPGRAIITPFVERFLRDGKVPVKSCNQCLKSCSHTFCIRDALIKARDGNIEEGLFFAGKNVHRIKEIKPVAQIVEEIMGEARDILAAEAQ</sequence>
<dbReference type="AlphaFoldDB" id="E6W1X0"/>
<name>E6W1X0_DESIS</name>
<dbReference type="GO" id="GO:0051213">
    <property type="term" value="F:dioxygenase activity"/>
    <property type="evidence" value="ECO:0007669"/>
    <property type="project" value="UniProtKB-KW"/>
</dbReference>
<dbReference type="Gene3D" id="3.20.20.70">
    <property type="entry name" value="Aldolase class I"/>
    <property type="match status" value="1"/>
</dbReference>
<dbReference type="PANTHER" id="PTHR32332">
    <property type="entry name" value="2-NITROPROPANE DIOXYGENASE"/>
    <property type="match status" value="1"/>
</dbReference>
<dbReference type="InterPro" id="IPR004136">
    <property type="entry name" value="NMO"/>
</dbReference>
<dbReference type="eggNOG" id="COG2070">
    <property type="taxonomic scope" value="Bacteria"/>
</dbReference>
<evidence type="ECO:0000256" key="1">
    <source>
        <dbReference type="ARBA" id="ARBA00022630"/>
    </source>
</evidence>
<keyword evidence="1" id="KW-0285">Flavoprotein</keyword>
<keyword evidence="3" id="KW-0560">Oxidoreductase</keyword>
<evidence type="ECO:0000256" key="3">
    <source>
        <dbReference type="ARBA" id="ARBA00023002"/>
    </source>
</evidence>
<dbReference type="GO" id="GO:0018580">
    <property type="term" value="F:nitronate monooxygenase activity"/>
    <property type="evidence" value="ECO:0007669"/>
    <property type="project" value="InterPro"/>
</dbReference>
<dbReference type="PANTHER" id="PTHR32332:SF18">
    <property type="entry name" value="2-NITROPROPANE DIOXYGENASE"/>
    <property type="match status" value="1"/>
</dbReference>
<organism evidence="4 5">
    <name type="scientific">Desulfurispirillum indicum (strain ATCC BAA-1389 / DSM 22839 / S5)</name>
    <dbReference type="NCBI Taxonomy" id="653733"/>
    <lineage>
        <taxon>Bacteria</taxon>
        <taxon>Pseudomonadati</taxon>
        <taxon>Chrysiogenota</taxon>
        <taxon>Chrysiogenia</taxon>
        <taxon>Chrysiogenales</taxon>
        <taxon>Chrysiogenaceae</taxon>
        <taxon>Desulfurispirillum</taxon>
    </lineage>
</organism>
<dbReference type="InterPro" id="IPR013785">
    <property type="entry name" value="Aldolase_TIM"/>
</dbReference>
<dbReference type="HOGENOM" id="CLU_038732_0_0_0"/>
<dbReference type="EMBL" id="CP002432">
    <property type="protein sequence ID" value="ADU65502.1"/>
    <property type="molecule type" value="Genomic_DNA"/>
</dbReference>
<dbReference type="CDD" id="cd04730">
    <property type="entry name" value="NPD_like"/>
    <property type="match status" value="1"/>
</dbReference>
<dbReference type="Pfam" id="PF03060">
    <property type="entry name" value="NMO"/>
    <property type="match status" value="1"/>
</dbReference>
<dbReference type="Proteomes" id="UP000002572">
    <property type="component" value="Chromosome"/>
</dbReference>
<reference evidence="4 5" key="1">
    <citation type="submission" date="2010-12" db="EMBL/GenBank/DDBJ databases">
        <title>Complete sequence of Desulfurispirillum indicum S5.</title>
        <authorList>
            <consortium name="US DOE Joint Genome Institute"/>
            <person name="Lucas S."/>
            <person name="Copeland A."/>
            <person name="Lapidus A."/>
            <person name="Cheng J.-F."/>
            <person name="Goodwin L."/>
            <person name="Pitluck S."/>
            <person name="Chertkov O."/>
            <person name="Held B."/>
            <person name="Detter J.C."/>
            <person name="Han C."/>
            <person name="Tapia R."/>
            <person name="Land M."/>
            <person name="Hauser L."/>
            <person name="Kyrpides N."/>
            <person name="Ivanova N."/>
            <person name="Mikhailova N."/>
            <person name="Haggblom M."/>
            <person name="Rauschenbach I."/>
            <person name="Bini E."/>
            <person name="Woyke T."/>
        </authorList>
    </citation>
    <scope>NUCLEOTIDE SEQUENCE [LARGE SCALE GENOMIC DNA]</scope>
    <source>
        <strain evidence="5">ATCC BAA-1389 / DSM 22839 / S5</strain>
    </source>
</reference>
<dbReference type="SUPFAM" id="SSF51412">
    <property type="entry name" value="Inosine monophosphate dehydrogenase (IMPDH)"/>
    <property type="match status" value="1"/>
</dbReference>
<dbReference type="KEGG" id="din:Selin_0759"/>
<keyword evidence="4" id="KW-0223">Dioxygenase</keyword>